<sequence length="164" mass="18368">MIHLRSTELGKLVSAAAVVLTAAGLLTVSAPSAEAQLPGMASRVHGRVHEDRVLKLMSHRRHSPVRRNKAIGRELVERFGWSRPHWRCLNRLWAKESGWNQHSHNGGSGAHGIPQAMPGSKMASAGPDWATNPRTQIRWGLRYIRYRYGSPCAAWAHWGATHWY</sequence>
<protein>
    <recommendedName>
        <fullName evidence="4">Transglycosylase-like protein with SLT domain</fullName>
    </recommendedName>
</protein>
<reference evidence="3" key="1">
    <citation type="journal article" date="2019" name="Int. J. Syst. Evol. Microbiol.">
        <title>The Global Catalogue of Microorganisms (GCM) 10K type strain sequencing project: providing services to taxonomists for standard genome sequencing and annotation.</title>
        <authorList>
            <consortium name="The Broad Institute Genomics Platform"/>
            <consortium name="The Broad Institute Genome Sequencing Center for Infectious Disease"/>
            <person name="Wu L."/>
            <person name="Ma J."/>
        </authorList>
    </citation>
    <scope>NUCLEOTIDE SEQUENCE [LARGE SCALE GENOMIC DNA]</scope>
    <source>
        <strain evidence="3">JCM 9377</strain>
    </source>
</reference>
<name>A0ABP6Q2V3_9ACTN</name>
<gene>
    <name evidence="2" type="ORF">GCM10010468_12600</name>
</gene>
<dbReference type="InterPro" id="IPR023346">
    <property type="entry name" value="Lysozyme-like_dom_sf"/>
</dbReference>
<feature type="region of interest" description="Disordered" evidence="1">
    <location>
        <begin position="103"/>
        <end position="129"/>
    </location>
</feature>
<dbReference type="SUPFAM" id="SSF53955">
    <property type="entry name" value="Lysozyme-like"/>
    <property type="match status" value="1"/>
</dbReference>
<comment type="caution">
    <text evidence="2">The sequence shown here is derived from an EMBL/GenBank/DDBJ whole genome shotgun (WGS) entry which is preliminary data.</text>
</comment>
<dbReference type="EMBL" id="BAAAUV010000003">
    <property type="protein sequence ID" value="GAA3200108.1"/>
    <property type="molecule type" value="Genomic_DNA"/>
</dbReference>
<proteinExistence type="predicted"/>
<evidence type="ECO:0000313" key="3">
    <source>
        <dbReference type="Proteomes" id="UP001501237"/>
    </source>
</evidence>
<dbReference type="Proteomes" id="UP001501237">
    <property type="component" value="Unassembled WGS sequence"/>
</dbReference>
<dbReference type="RefSeq" id="WP_344823170.1">
    <property type="nucleotide sequence ID" value="NZ_BAAAUV010000003.1"/>
</dbReference>
<keyword evidence="3" id="KW-1185">Reference proteome</keyword>
<evidence type="ECO:0008006" key="4">
    <source>
        <dbReference type="Google" id="ProtNLM"/>
    </source>
</evidence>
<dbReference type="Gene3D" id="1.10.530.10">
    <property type="match status" value="1"/>
</dbReference>
<organism evidence="2 3">
    <name type="scientific">Actinocorallia longicatena</name>
    <dbReference type="NCBI Taxonomy" id="111803"/>
    <lineage>
        <taxon>Bacteria</taxon>
        <taxon>Bacillati</taxon>
        <taxon>Actinomycetota</taxon>
        <taxon>Actinomycetes</taxon>
        <taxon>Streptosporangiales</taxon>
        <taxon>Thermomonosporaceae</taxon>
        <taxon>Actinocorallia</taxon>
    </lineage>
</organism>
<evidence type="ECO:0000313" key="2">
    <source>
        <dbReference type="EMBL" id="GAA3200108.1"/>
    </source>
</evidence>
<evidence type="ECO:0000256" key="1">
    <source>
        <dbReference type="SAM" id="MobiDB-lite"/>
    </source>
</evidence>
<accession>A0ABP6Q2V3</accession>